<dbReference type="EMBL" id="JYIV01000018">
    <property type="protein sequence ID" value="KJL25030.1"/>
    <property type="molecule type" value="Genomic_DNA"/>
</dbReference>
<dbReference type="OrthoDB" id="981968at2"/>
<evidence type="ECO:0000313" key="2">
    <source>
        <dbReference type="EMBL" id="KJL25030.1"/>
    </source>
</evidence>
<organism evidence="2 3">
    <name type="scientific">Microbacterium oxydans</name>
    <dbReference type="NCBI Taxonomy" id="82380"/>
    <lineage>
        <taxon>Bacteria</taxon>
        <taxon>Bacillati</taxon>
        <taxon>Actinomycetota</taxon>
        <taxon>Actinomycetes</taxon>
        <taxon>Micrococcales</taxon>
        <taxon>Microbacteriaceae</taxon>
        <taxon>Microbacterium</taxon>
    </lineage>
</organism>
<feature type="region of interest" description="Disordered" evidence="1">
    <location>
        <begin position="433"/>
        <end position="452"/>
    </location>
</feature>
<name>A0A0F0KY48_9MICO</name>
<evidence type="ECO:0000313" key="3">
    <source>
        <dbReference type="Proteomes" id="UP000033725"/>
    </source>
</evidence>
<dbReference type="GeneID" id="36298668"/>
<protein>
    <submittedName>
        <fullName evidence="2">Uncharacterized protein</fullName>
    </submittedName>
</protein>
<reference evidence="2 3" key="1">
    <citation type="submission" date="2015-02" db="EMBL/GenBank/DDBJ databases">
        <title>Draft genome sequences of ten Microbacterium spp. with emphasis on heavy metal contaminated environments.</title>
        <authorList>
            <person name="Corretto E."/>
        </authorList>
    </citation>
    <scope>NUCLEOTIDE SEQUENCE [LARGE SCALE GENOMIC DNA]</scope>
    <source>
        <strain evidence="2 3">BEL163</strain>
    </source>
</reference>
<comment type="caution">
    <text evidence="2">The sequence shown here is derived from an EMBL/GenBank/DDBJ whole genome shotgun (WGS) entry which is preliminary data.</text>
</comment>
<evidence type="ECO:0000256" key="1">
    <source>
        <dbReference type="SAM" id="MobiDB-lite"/>
    </source>
</evidence>
<proteinExistence type="predicted"/>
<dbReference type="AlphaFoldDB" id="A0A0F0KY48"/>
<accession>A0A0F0KY48</accession>
<dbReference type="RefSeq" id="WP_156149085.1">
    <property type="nucleotide sequence ID" value="NZ_JYIV01000018.1"/>
</dbReference>
<dbReference type="PATRIC" id="fig|82380.10.peg.852"/>
<gene>
    <name evidence="2" type="ORF">RN51_00850</name>
</gene>
<sequence length="452" mass="50468">MNTNDTPVEISEISEQRFNAFVVWARGAGPLAPTKEVAWLEIRPAKVLGVLLVDSTDRELHSCVLAPDLSGRYRGVRLLGPHADVRAAVNATAEAMANVHADYDNSRTQGDERPSENFFRVASNEDRLHVRFKYLRDQTSAVAARRLIEVAMRWYENQDGTFVEQFQTTAFDARVWELYVWALMREAGLRVEQPKPAPDFLARGVFGDFYVEATTANPPPVHNVPVPPETADELFDYAHNYLPTRFSGPLVAKLRKRYWERTGARKIPFVIAVQDFHQDLSMTWSQPALYEYLYGVRIEDVERDGVVRQVEVPVGTLKWGTKELESGFFKLPDSERISAVIFNAAGTLSKFNRMGIAAGMGESSLLAFHRGSRYAEDNSGEVVPFSQQVGEGYEERWIDGTTVFHNPGALYPLPPEALPGAAHVSERAGMREQSSPAGHLVTSTTSLVLPQG</sequence>
<dbReference type="Proteomes" id="UP000033725">
    <property type="component" value="Unassembled WGS sequence"/>
</dbReference>